<gene>
    <name evidence="1" type="ORF">M422DRAFT_274848</name>
</gene>
<organism evidence="1 2">
    <name type="scientific">Sphaerobolus stellatus (strain SS14)</name>
    <dbReference type="NCBI Taxonomy" id="990650"/>
    <lineage>
        <taxon>Eukaryota</taxon>
        <taxon>Fungi</taxon>
        <taxon>Dikarya</taxon>
        <taxon>Basidiomycota</taxon>
        <taxon>Agaricomycotina</taxon>
        <taxon>Agaricomycetes</taxon>
        <taxon>Phallomycetidae</taxon>
        <taxon>Geastrales</taxon>
        <taxon>Sphaerobolaceae</taxon>
        <taxon>Sphaerobolus</taxon>
    </lineage>
</organism>
<protein>
    <recommendedName>
        <fullName evidence="3">MULE transposase domain-containing protein</fullName>
    </recommendedName>
</protein>
<accession>A0A0C9U5N3</accession>
<dbReference type="AlphaFoldDB" id="A0A0C9U5N3"/>
<sequence>MPPIPVHPSVYAVALKQLHEGASLMAIHARNRELFRTNGYPRQPPQEQLHNSQFRWIMKPYNTRAIYRQYNRMIGVDTTKKPQINIDDWLDPCSPHYNAPSQKLFHYSPRAALNEQFEACITTKEMKEMAWKHAYQPQIMVDGTFSICDSKLLLFIVMAVDEKKKGVPLAFLLFSAPSGNKQTSSGYDTAILTKLLQQWRSDVETFKSKPFDVLVLLQIWT</sequence>
<keyword evidence="2" id="KW-1185">Reference proteome</keyword>
<dbReference type="HOGENOM" id="CLU_1086274_0_0_1"/>
<dbReference type="EMBL" id="KN837495">
    <property type="protein sequence ID" value="KIJ24387.1"/>
    <property type="molecule type" value="Genomic_DNA"/>
</dbReference>
<reference evidence="1 2" key="1">
    <citation type="submission" date="2014-06" db="EMBL/GenBank/DDBJ databases">
        <title>Evolutionary Origins and Diversification of the Mycorrhizal Mutualists.</title>
        <authorList>
            <consortium name="DOE Joint Genome Institute"/>
            <consortium name="Mycorrhizal Genomics Consortium"/>
            <person name="Kohler A."/>
            <person name="Kuo A."/>
            <person name="Nagy L.G."/>
            <person name="Floudas D."/>
            <person name="Copeland A."/>
            <person name="Barry K.W."/>
            <person name="Cichocki N."/>
            <person name="Veneault-Fourrey C."/>
            <person name="LaButti K."/>
            <person name="Lindquist E.A."/>
            <person name="Lipzen A."/>
            <person name="Lundell T."/>
            <person name="Morin E."/>
            <person name="Murat C."/>
            <person name="Riley R."/>
            <person name="Ohm R."/>
            <person name="Sun H."/>
            <person name="Tunlid A."/>
            <person name="Henrissat B."/>
            <person name="Grigoriev I.V."/>
            <person name="Hibbett D.S."/>
            <person name="Martin F."/>
        </authorList>
    </citation>
    <scope>NUCLEOTIDE SEQUENCE [LARGE SCALE GENOMIC DNA]</scope>
    <source>
        <strain evidence="1 2">SS14</strain>
    </source>
</reference>
<proteinExistence type="predicted"/>
<name>A0A0C9U5N3_SPHS4</name>
<evidence type="ECO:0000313" key="2">
    <source>
        <dbReference type="Proteomes" id="UP000054279"/>
    </source>
</evidence>
<dbReference type="OrthoDB" id="2422225at2759"/>
<evidence type="ECO:0008006" key="3">
    <source>
        <dbReference type="Google" id="ProtNLM"/>
    </source>
</evidence>
<evidence type="ECO:0000313" key="1">
    <source>
        <dbReference type="EMBL" id="KIJ24387.1"/>
    </source>
</evidence>
<dbReference type="Proteomes" id="UP000054279">
    <property type="component" value="Unassembled WGS sequence"/>
</dbReference>